<organism evidence="1 2">
    <name type="scientific">Spectribacter hydrogenoxidans</name>
    <dbReference type="NCBI Taxonomy" id="3075608"/>
    <lineage>
        <taxon>Bacteria</taxon>
        <taxon>Pseudomonadati</taxon>
        <taxon>Pseudomonadota</taxon>
        <taxon>Gammaproteobacteria</taxon>
        <taxon>Salinisphaerales</taxon>
        <taxon>Salinisphaeraceae</taxon>
        <taxon>Spectribacter</taxon>
    </lineage>
</organism>
<protein>
    <submittedName>
        <fullName evidence="1">SIMPL domain-containing protein</fullName>
    </submittedName>
</protein>
<evidence type="ECO:0000313" key="1">
    <source>
        <dbReference type="EMBL" id="MDT0634961.1"/>
    </source>
</evidence>
<keyword evidence="2" id="KW-1185">Reference proteome</keyword>
<gene>
    <name evidence="1" type="ORF">RM532_08305</name>
</gene>
<dbReference type="PANTHER" id="PTHR34387:SF2">
    <property type="entry name" value="SLR1258 PROTEIN"/>
    <property type="match status" value="1"/>
</dbReference>
<dbReference type="Gene3D" id="3.30.70.2970">
    <property type="entry name" value="Protein of unknown function (DUF541), domain 2"/>
    <property type="match status" value="1"/>
</dbReference>
<dbReference type="Proteomes" id="UP001251857">
    <property type="component" value="Unassembled WGS sequence"/>
</dbReference>
<proteinExistence type="predicted"/>
<dbReference type="InterPro" id="IPR007497">
    <property type="entry name" value="SIMPL/DUF541"/>
</dbReference>
<dbReference type="InterPro" id="IPR052022">
    <property type="entry name" value="26kDa_periplasmic_antigen"/>
</dbReference>
<sequence>MTQGRVAAGILGAFVAVGLAAAGWFVADAARALRAGDRVVEVKGLAEREVAADLALWSLAYTTTADDLEGLHRALDQDAEAIATFLTERGFTSGEITRGPPNITDRDAFSSNNADQRYQAQAVALVRTDKVDAVKAAQQETNALVAAGVTLNRNYEYPTEYLFTRLNEIKPDMIAEATKSAREAAEQFAEDSGSEVGGIRRARQGYFSIEDRDRLSPQVKRVRVVTTVEYFLTD</sequence>
<dbReference type="InterPro" id="IPR016907">
    <property type="entry name" value="UCP029033"/>
</dbReference>
<accession>A0ABU3C080</accession>
<dbReference type="EMBL" id="JAVRIB010000007">
    <property type="protein sequence ID" value="MDT0634961.1"/>
    <property type="molecule type" value="Genomic_DNA"/>
</dbReference>
<comment type="caution">
    <text evidence="1">The sequence shown here is derived from an EMBL/GenBank/DDBJ whole genome shotgun (WGS) entry which is preliminary data.</text>
</comment>
<dbReference type="Gene3D" id="3.30.110.170">
    <property type="entry name" value="Protein of unknown function (DUF541), domain 1"/>
    <property type="match status" value="1"/>
</dbReference>
<evidence type="ECO:0000313" key="2">
    <source>
        <dbReference type="Proteomes" id="UP001251857"/>
    </source>
</evidence>
<reference evidence="1 2" key="1">
    <citation type="submission" date="2023-09" db="EMBL/GenBank/DDBJ databases">
        <authorList>
            <person name="Rey-Velasco X."/>
        </authorList>
    </citation>
    <scope>NUCLEOTIDE SEQUENCE [LARGE SCALE GENOMIC DNA]</scope>
    <source>
        <strain evidence="1 2">W335</strain>
    </source>
</reference>
<dbReference type="PANTHER" id="PTHR34387">
    <property type="entry name" value="SLR1258 PROTEIN"/>
    <property type="match status" value="1"/>
</dbReference>
<name>A0ABU3C080_9GAMM</name>
<dbReference type="Pfam" id="PF04402">
    <property type="entry name" value="SIMPL"/>
    <property type="match status" value="1"/>
</dbReference>
<dbReference type="RefSeq" id="WP_311652795.1">
    <property type="nucleotide sequence ID" value="NZ_JAVRIB010000007.1"/>
</dbReference>
<dbReference type="PIRSF" id="PIRSF029033">
    <property type="entry name" value="UCP029033"/>
    <property type="match status" value="1"/>
</dbReference>